<dbReference type="NCBIfam" id="TIGR00765">
    <property type="entry name" value="yihY_not_rbn"/>
    <property type="match status" value="1"/>
</dbReference>
<evidence type="ECO:0000313" key="7">
    <source>
        <dbReference type="EMBL" id="MBB4663566.1"/>
    </source>
</evidence>
<keyword evidence="3 6" id="KW-0812">Transmembrane</keyword>
<evidence type="ECO:0000256" key="2">
    <source>
        <dbReference type="ARBA" id="ARBA00022475"/>
    </source>
</evidence>
<feature type="transmembrane region" description="Helical" evidence="6">
    <location>
        <begin position="100"/>
        <end position="124"/>
    </location>
</feature>
<evidence type="ECO:0000256" key="1">
    <source>
        <dbReference type="ARBA" id="ARBA00004651"/>
    </source>
</evidence>
<evidence type="ECO:0000256" key="6">
    <source>
        <dbReference type="SAM" id="Phobius"/>
    </source>
</evidence>
<accession>A0A840IFI3</accession>
<keyword evidence="2" id="KW-1003">Cell membrane</keyword>
<organism evidence="7 8">
    <name type="scientific">Conexibacter arvalis</name>
    <dbReference type="NCBI Taxonomy" id="912552"/>
    <lineage>
        <taxon>Bacteria</taxon>
        <taxon>Bacillati</taxon>
        <taxon>Actinomycetota</taxon>
        <taxon>Thermoleophilia</taxon>
        <taxon>Solirubrobacterales</taxon>
        <taxon>Conexibacteraceae</taxon>
        <taxon>Conexibacter</taxon>
    </lineage>
</organism>
<evidence type="ECO:0000256" key="3">
    <source>
        <dbReference type="ARBA" id="ARBA00022692"/>
    </source>
</evidence>
<dbReference type="PANTHER" id="PTHR30213:SF1">
    <property type="entry name" value="INNER MEMBRANE PROTEIN YHJD"/>
    <property type="match status" value="1"/>
</dbReference>
<dbReference type="Pfam" id="PF03631">
    <property type="entry name" value="Virul_fac_BrkB"/>
    <property type="match status" value="1"/>
</dbReference>
<evidence type="ECO:0000256" key="4">
    <source>
        <dbReference type="ARBA" id="ARBA00022989"/>
    </source>
</evidence>
<dbReference type="AlphaFoldDB" id="A0A840IFI3"/>
<keyword evidence="5 6" id="KW-0472">Membrane</keyword>
<sequence length="327" mass="35245">MDLLRPVRAFDRLQRRVPALGFPLAVVKKFSDDQAGHLAALIAYYGFFSIFPLLLVLVTVLGFVLEGNQGWYDAIVDSALAQFPVIGEDISIGALRGDRAALVIGIVAAVWAGLGVTVAAQRAMDEVWDVPHRERRNFIGRRGRGLVVLLSLGSLNLAITVAVGLIVSGLGDVGVKASGFALTLVLDIVLFWASFRLLTTREIPLRDLWLGIVLAAVGWAALQTLGGVYVDRVVARASSTYGFFAIVIGLLSWLYLGGQILLYAAEANVVRVRRLWPRGLFDPSTAADVQAMRALARVAERTEGAHVEITFSPKDGAPRSGARDDQG</sequence>
<keyword evidence="4 6" id="KW-1133">Transmembrane helix</keyword>
<reference evidence="7 8" key="1">
    <citation type="submission" date="2020-08" db="EMBL/GenBank/DDBJ databases">
        <title>Genomic Encyclopedia of Archaeal and Bacterial Type Strains, Phase II (KMG-II): from individual species to whole genera.</title>
        <authorList>
            <person name="Goeker M."/>
        </authorList>
    </citation>
    <scope>NUCLEOTIDE SEQUENCE [LARGE SCALE GENOMIC DNA]</scope>
    <source>
        <strain evidence="7 8">DSM 23288</strain>
    </source>
</reference>
<dbReference type="RefSeq" id="WP_183343288.1">
    <property type="nucleotide sequence ID" value="NZ_JACHNU010000004.1"/>
</dbReference>
<dbReference type="PANTHER" id="PTHR30213">
    <property type="entry name" value="INNER MEMBRANE PROTEIN YHJD"/>
    <property type="match status" value="1"/>
</dbReference>
<dbReference type="EMBL" id="JACHNU010000004">
    <property type="protein sequence ID" value="MBB4663566.1"/>
    <property type="molecule type" value="Genomic_DNA"/>
</dbReference>
<name>A0A840IFI3_9ACTN</name>
<gene>
    <name evidence="7" type="ORF">BDZ31_003161</name>
</gene>
<feature type="transmembrane region" description="Helical" evidence="6">
    <location>
        <begin position="38"/>
        <end position="65"/>
    </location>
</feature>
<dbReference type="Proteomes" id="UP000585272">
    <property type="component" value="Unassembled WGS sequence"/>
</dbReference>
<feature type="transmembrane region" description="Helical" evidence="6">
    <location>
        <begin position="241"/>
        <end position="265"/>
    </location>
</feature>
<feature type="transmembrane region" description="Helical" evidence="6">
    <location>
        <begin position="173"/>
        <end position="195"/>
    </location>
</feature>
<comment type="caution">
    <text evidence="7">The sequence shown here is derived from an EMBL/GenBank/DDBJ whole genome shotgun (WGS) entry which is preliminary data.</text>
</comment>
<protein>
    <submittedName>
        <fullName evidence="7">YihY family inner membrane protein</fullName>
    </submittedName>
</protein>
<dbReference type="GO" id="GO:0005886">
    <property type="term" value="C:plasma membrane"/>
    <property type="evidence" value="ECO:0007669"/>
    <property type="project" value="UniProtKB-SubCell"/>
</dbReference>
<dbReference type="InterPro" id="IPR017039">
    <property type="entry name" value="Virul_fac_BrkB"/>
</dbReference>
<evidence type="ECO:0000313" key="8">
    <source>
        <dbReference type="Proteomes" id="UP000585272"/>
    </source>
</evidence>
<feature type="transmembrane region" description="Helical" evidence="6">
    <location>
        <begin position="207"/>
        <end position="229"/>
    </location>
</feature>
<keyword evidence="8" id="KW-1185">Reference proteome</keyword>
<feature type="transmembrane region" description="Helical" evidence="6">
    <location>
        <begin position="145"/>
        <end position="167"/>
    </location>
</feature>
<evidence type="ECO:0000256" key="5">
    <source>
        <dbReference type="ARBA" id="ARBA00023136"/>
    </source>
</evidence>
<comment type="subcellular location">
    <subcellularLocation>
        <location evidence="1">Cell membrane</location>
        <topology evidence="1">Multi-pass membrane protein</topology>
    </subcellularLocation>
</comment>
<proteinExistence type="predicted"/>